<feature type="compositionally biased region" description="Acidic residues" evidence="1">
    <location>
        <begin position="915"/>
        <end position="927"/>
    </location>
</feature>
<accession>A0A0B2WUK9</accession>
<feature type="compositionally biased region" description="Polar residues" evidence="1">
    <location>
        <begin position="88"/>
        <end position="99"/>
    </location>
</feature>
<feature type="compositionally biased region" description="Basic and acidic residues" evidence="1">
    <location>
        <begin position="73"/>
        <end position="86"/>
    </location>
</feature>
<dbReference type="OrthoDB" id="2536795at2759"/>
<feature type="compositionally biased region" description="Polar residues" evidence="1">
    <location>
        <begin position="204"/>
        <end position="213"/>
    </location>
</feature>
<dbReference type="RefSeq" id="XP_040678248.1">
    <property type="nucleotide sequence ID" value="XM_040823577.1"/>
</dbReference>
<dbReference type="GO" id="GO:0005634">
    <property type="term" value="C:nucleus"/>
    <property type="evidence" value="ECO:0007669"/>
    <property type="project" value="InterPro"/>
</dbReference>
<dbReference type="AlphaFoldDB" id="A0A0B2WUK9"/>
<feature type="region of interest" description="Disordered" evidence="1">
    <location>
        <begin position="199"/>
        <end position="246"/>
    </location>
</feature>
<proteinExistence type="predicted"/>
<feature type="compositionally biased region" description="Basic and acidic residues" evidence="1">
    <location>
        <begin position="438"/>
        <end position="449"/>
    </location>
</feature>
<gene>
    <name evidence="2" type="ORF">MAM_04779</name>
</gene>
<feature type="region of interest" description="Disordered" evidence="1">
    <location>
        <begin position="725"/>
        <end position="752"/>
    </location>
</feature>
<feature type="region of interest" description="Disordered" evidence="1">
    <location>
        <begin position="1"/>
        <end position="144"/>
    </location>
</feature>
<comment type="caution">
    <text evidence="2">The sequence shown here is derived from an EMBL/GenBank/DDBJ whole genome shotgun (WGS) entry which is preliminary data.</text>
</comment>
<name>A0A0B2WUK9_METAS</name>
<feature type="compositionally biased region" description="Polar residues" evidence="1">
    <location>
        <begin position="1"/>
        <end position="11"/>
    </location>
</feature>
<evidence type="ECO:0000313" key="2">
    <source>
        <dbReference type="EMBL" id="KHN97182.1"/>
    </source>
</evidence>
<feature type="region of interest" description="Disordered" evidence="1">
    <location>
        <begin position="866"/>
        <end position="1001"/>
    </location>
</feature>
<organism evidence="2 3">
    <name type="scientific">Metarhizium album (strain ARSEF 1941)</name>
    <dbReference type="NCBI Taxonomy" id="1081103"/>
    <lineage>
        <taxon>Eukaryota</taxon>
        <taxon>Fungi</taxon>
        <taxon>Dikarya</taxon>
        <taxon>Ascomycota</taxon>
        <taxon>Pezizomycotina</taxon>
        <taxon>Sordariomycetes</taxon>
        <taxon>Hypocreomycetidae</taxon>
        <taxon>Hypocreales</taxon>
        <taxon>Clavicipitaceae</taxon>
        <taxon>Metarhizium</taxon>
    </lineage>
</organism>
<feature type="compositionally biased region" description="Basic and acidic residues" evidence="1">
    <location>
        <begin position="111"/>
        <end position="122"/>
    </location>
</feature>
<dbReference type="Proteomes" id="UP000030816">
    <property type="component" value="Unassembled WGS sequence"/>
</dbReference>
<feature type="compositionally biased region" description="Low complexity" evidence="1">
    <location>
        <begin position="229"/>
        <end position="244"/>
    </location>
</feature>
<feature type="compositionally biased region" description="Basic and acidic residues" evidence="1">
    <location>
        <begin position="928"/>
        <end position="938"/>
    </location>
</feature>
<dbReference type="HOGENOM" id="CLU_007103_1_0_1"/>
<evidence type="ECO:0000256" key="1">
    <source>
        <dbReference type="SAM" id="MobiDB-lite"/>
    </source>
</evidence>
<dbReference type="InterPro" id="IPR018554">
    <property type="entry name" value="FRQ"/>
</dbReference>
<dbReference type="EMBL" id="AZHE01000011">
    <property type="protein sequence ID" value="KHN97182.1"/>
    <property type="molecule type" value="Genomic_DNA"/>
</dbReference>
<reference evidence="2 3" key="1">
    <citation type="journal article" date="2014" name="Proc. Natl. Acad. Sci. U.S.A.">
        <title>Trajectory and genomic determinants of fungal-pathogen speciation and host adaptation.</title>
        <authorList>
            <person name="Hu X."/>
            <person name="Xiao G."/>
            <person name="Zheng P."/>
            <person name="Shang Y."/>
            <person name="Su Y."/>
            <person name="Zhang X."/>
            <person name="Liu X."/>
            <person name="Zhan S."/>
            <person name="St Leger R.J."/>
            <person name="Wang C."/>
        </authorList>
    </citation>
    <scope>NUCLEOTIDE SEQUENCE [LARGE SCALE GENOMIC DNA]</scope>
    <source>
        <strain evidence="2 3">ARSEF 1941</strain>
    </source>
</reference>
<feature type="compositionally biased region" description="Polar residues" evidence="1">
    <location>
        <begin position="610"/>
        <end position="624"/>
    </location>
</feature>
<feature type="compositionally biased region" description="Low complexity" evidence="1">
    <location>
        <begin position="399"/>
        <end position="409"/>
    </location>
</feature>
<dbReference type="GO" id="GO:0007623">
    <property type="term" value="P:circadian rhythm"/>
    <property type="evidence" value="ECO:0007669"/>
    <property type="project" value="InterPro"/>
</dbReference>
<protein>
    <submittedName>
        <fullName evidence="2">Frequency clock protein</fullName>
    </submittedName>
</protein>
<feature type="compositionally biased region" description="Low complexity" evidence="1">
    <location>
        <begin position="542"/>
        <end position="553"/>
    </location>
</feature>
<dbReference type="GO" id="GO:0005737">
    <property type="term" value="C:cytoplasm"/>
    <property type="evidence" value="ECO:0007669"/>
    <property type="project" value="InterPro"/>
</dbReference>
<feature type="compositionally biased region" description="Polar residues" evidence="1">
    <location>
        <begin position="971"/>
        <end position="985"/>
    </location>
</feature>
<feature type="region of interest" description="Disordered" evidence="1">
    <location>
        <begin position="668"/>
        <end position="709"/>
    </location>
</feature>
<sequence length="1001" mass="108361">MPLQNRKSQGTEPPPPRNATGHPLPRRASPGNSVTLKHHQLARDAFLRASSGSSPAANPSNVTSSPRRNSSGESHETGQSDPKKWFDLSNQNPTATFDNNAMDVDPPFFQKESDESSGDKSYRFQHPPPPRLATGESSSADDYRSVIDDLTVEIQKLKEELKRYKQKGPEMLRKDKLFEIKYHGLPKRRRRELETTLRDFAASIQGSPDASSSQRKKSLRHTTRDHMYSASGSASKHASSCSGSNVRPVDSAYASMSSGANSAGVSLGRPSVGSRVISDQKVENYLRDIPEGFYPRHMVLTDRDRKRLVVRRLEQLFTGKIGGRHARRARQRPTDGSGDVDGVPADVDSQGQPYAAKQQSAPTINTAAASNPEPSREAKILPTEQQQQAGPSCKKSRSRGNGSASNSNGDQTESGGNGNSSGSGTNPSPTQPPVPDQRPTRVKDLDPDRTQVPSENMEYIRHLGLVPPELITESSQNNLDVKPDAEGWVYLNLLCNMAQLHIINVTPSFVRSAVNEISTKFQLSPDGRKIRWRGGQDGTKFSSDSSNESSQRSPGTEDSDSGQRKRQKTGNLTADDVQSGGSSKGRSKFGPQVSASSDSFHYKPLFVHSGSPNGETSLDETLSSFGPIDESNIDDSRWNLSGSGTSNRRKRRHDGAIIYYSGAPFCTDLSGDPGDTSPATYMLSSGQDRQDSQEQSSRPMMYRSTSGSCLGYRPLGEKNRGVDASLSMDVDNSDNTPDLTGDSDSESSSSDMEFPWSCAQQFIEVHPLEPCGLGGVMPDDHFMVVVTTKRPTTETSASDYQLTLARMSDEATDFIIGRLASMSTSSPAPLPTNLQNAHPVEIEYMSGRIKRLAPVPLPPPVIFLPPFSTDMSSSGDDDFGSEDDDDALESSEELMSRAVNPHQSDGYPDGVDLSSGDEDGEEPDEDDAATRIYDRMDTDEGPNFKRPTVSAKRPSISSAEAAPGSVRCRSKSASAVFRTSGSSAATAGGLESGYSSSDEES</sequence>
<dbReference type="Pfam" id="PF09421">
    <property type="entry name" value="FRQ"/>
    <property type="match status" value="1"/>
</dbReference>
<feature type="compositionally biased region" description="Acidic residues" evidence="1">
    <location>
        <begin position="875"/>
        <end position="892"/>
    </location>
</feature>
<dbReference type="GO" id="GO:0006355">
    <property type="term" value="P:regulation of DNA-templated transcription"/>
    <property type="evidence" value="ECO:0007669"/>
    <property type="project" value="InterPro"/>
</dbReference>
<keyword evidence="3" id="KW-1185">Reference proteome</keyword>
<feature type="compositionally biased region" description="Low complexity" evidence="1">
    <location>
        <begin position="49"/>
        <end position="61"/>
    </location>
</feature>
<evidence type="ECO:0000313" key="3">
    <source>
        <dbReference type="Proteomes" id="UP000030816"/>
    </source>
</evidence>
<feature type="region of interest" description="Disordered" evidence="1">
    <location>
        <begin position="527"/>
        <end position="649"/>
    </location>
</feature>
<feature type="compositionally biased region" description="Polar residues" evidence="1">
    <location>
        <begin position="62"/>
        <end position="72"/>
    </location>
</feature>
<dbReference type="STRING" id="1081103.A0A0B2WUK9"/>
<dbReference type="GeneID" id="63739234"/>
<feature type="region of interest" description="Disordered" evidence="1">
    <location>
        <begin position="323"/>
        <end position="456"/>
    </location>
</feature>
<feature type="compositionally biased region" description="Polar residues" evidence="1">
    <location>
        <begin position="349"/>
        <end position="373"/>
    </location>
</feature>